<evidence type="ECO:0000256" key="1">
    <source>
        <dbReference type="SAM" id="MobiDB-lite"/>
    </source>
</evidence>
<dbReference type="Gene3D" id="3.80.10.10">
    <property type="entry name" value="Ribonuclease Inhibitor"/>
    <property type="match status" value="1"/>
</dbReference>
<dbReference type="SUPFAM" id="SSF52047">
    <property type="entry name" value="RNI-like"/>
    <property type="match status" value="1"/>
</dbReference>
<accession>A0ABR3FDK0</accession>
<feature type="region of interest" description="Disordered" evidence="1">
    <location>
        <begin position="354"/>
        <end position="374"/>
    </location>
</feature>
<dbReference type="Gene3D" id="1.20.1280.50">
    <property type="match status" value="1"/>
</dbReference>
<name>A0ABR3FDK0_9AGAR</name>
<gene>
    <name evidence="3" type="ORF">V5O48_008563</name>
</gene>
<sequence>MDALNSLHPASEWDDSTFTQVCGNVDCPAPTIPIPSSLQNENIIARTPSLLDTNMSSPSDSQLPQPDHEDHPSPSLAALCLDNPQSKSNLIHTPFRHRSVEVLPPRLLHSTPPATLDARRKSSMETRRAKAKHNTLVPISRLPTEIIRIILGYCVSHRSTGRPYKLTWLNATHVCRQWRSVALESASIWSQIDFSRPELAREMIARSRAAPLDVVVTRLVLTSRIYAVLIEAISNTGRLRTLVLPAAYHMNGVDLFARLNKPAPLLHTLDLTAKPYDALPKKPFAGKTPALRKLKITGFHFPLATSLLKNLTTLILQDPHEGLLVNHCDRCPTTEQLVEALQQMTELETLQLSNSLPQHASKKPATRSATKSAPRRVAKLPKLRRLHLSGTLHSCNELLQNIIFPASAAAHLTCTTSFLSPSLGDHQAIALFNTLSQIYSASNDSEAFFRSLYIDTTFSPLSVKASAQSEVPEPSIWYDLKTHSRVSPFNLHVDLLESTGPLKAAFRAAVQALPLGQLETLHLGLSADEICSAKDTVDLFGGLERVKTIALNRRNIYPFVEALGPSTDSNSSDEVPSFSSSKEKNLNLRFPSLETIQLNEADFGADSSTMDMLMEALAFRAGHGKPIKSLVLTGCIQLYASGVERLSSYVSVDWDVVWV</sequence>
<feature type="region of interest" description="Disordered" evidence="1">
    <location>
        <begin position="50"/>
        <end position="75"/>
    </location>
</feature>
<dbReference type="InterPro" id="IPR001810">
    <property type="entry name" value="F-box_dom"/>
</dbReference>
<proteinExistence type="predicted"/>
<feature type="compositionally biased region" description="Low complexity" evidence="1">
    <location>
        <begin position="56"/>
        <end position="65"/>
    </location>
</feature>
<dbReference type="EMBL" id="JBAHYK010000510">
    <property type="protein sequence ID" value="KAL0573389.1"/>
    <property type="molecule type" value="Genomic_DNA"/>
</dbReference>
<dbReference type="InterPro" id="IPR036047">
    <property type="entry name" value="F-box-like_dom_sf"/>
</dbReference>
<keyword evidence="4" id="KW-1185">Reference proteome</keyword>
<dbReference type="Pfam" id="PF12937">
    <property type="entry name" value="F-box-like"/>
    <property type="match status" value="1"/>
</dbReference>
<feature type="compositionally biased region" description="Basic and acidic residues" evidence="1">
    <location>
        <begin position="117"/>
        <end position="128"/>
    </location>
</feature>
<protein>
    <recommendedName>
        <fullName evidence="2">F-box domain-containing protein</fullName>
    </recommendedName>
</protein>
<dbReference type="SUPFAM" id="SSF81383">
    <property type="entry name" value="F-box domain"/>
    <property type="match status" value="1"/>
</dbReference>
<organism evidence="3 4">
    <name type="scientific">Marasmius crinis-equi</name>
    <dbReference type="NCBI Taxonomy" id="585013"/>
    <lineage>
        <taxon>Eukaryota</taxon>
        <taxon>Fungi</taxon>
        <taxon>Dikarya</taxon>
        <taxon>Basidiomycota</taxon>
        <taxon>Agaricomycotina</taxon>
        <taxon>Agaricomycetes</taxon>
        <taxon>Agaricomycetidae</taxon>
        <taxon>Agaricales</taxon>
        <taxon>Marasmiineae</taxon>
        <taxon>Marasmiaceae</taxon>
        <taxon>Marasmius</taxon>
    </lineage>
</organism>
<feature type="domain" description="F-box" evidence="2">
    <location>
        <begin position="139"/>
        <end position="194"/>
    </location>
</feature>
<feature type="region of interest" description="Disordered" evidence="1">
    <location>
        <begin position="107"/>
        <end position="132"/>
    </location>
</feature>
<dbReference type="Proteomes" id="UP001465976">
    <property type="component" value="Unassembled WGS sequence"/>
</dbReference>
<evidence type="ECO:0000259" key="2">
    <source>
        <dbReference type="Pfam" id="PF12937"/>
    </source>
</evidence>
<dbReference type="PANTHER" id="PTHR38926">
    <property type="entry name" value="F-BOX DOMAIN CONTAINING PROTEIN, EXPRESSED"/>
    <property type="match status" value="1"/>
</dbReference>
<comment type="caution">
    <text evidence="3">The sequence shown here is derived from an EMBL/GenBank/DDBJ whole genome shotgun (WGS) entry which is preliminary data.</text>
</comment>
<dbReference type="PANTHER" id="PTHR38926:SF72">
    <property type="entry name" value="IM:7136021-RELATED"/>
    <property type="match status" value="1"/>
</dbReference>
<reference evidence="3 4" key="1">
    <citation type="submission" date="2024-02" db="EMBL/GenBank/DDBJ databases">
        <title>A draft genome for the cacao thread blight pathogen Marasmius crinis-equi.</title>
        <authorList>
            <person name="Cohen S.P."/>
            <person name="Baruah I.K."/>
            <person name="Amoako-Attah I."/>
            <person name="Bukari Y."/>
            <person name="Meinhardt L.W."/>
            <person name="Bailey B.A."/>
        </authorList>
    </citation>
    <scope>NUCLEOTIDE SEQUENCE [LARGE SCALE GENOMIC DNA]</scope>
    <source>
        <strain evidence="3 4">GH-76</strain>
    </source>
</reference>
<evidence type="ECO:0000313" key="4">
    <source>
        <dbReference type="Proteomes" id="UP001465976"/>
    </source>
</evidence>
<dbReference type="InterPro" id="IPR032675">
    <property type="entry name" value="LRR_dom_sf"/>
</dbReference>
<evidence type="ECO:0000313" key="3">
    <source>
        <dbReference type="EMBL" id="KAL0573389.1"/>
    </source>
</evidence>